<dbReference type="GO" id="GO:0034040">
    <property type="term" value="F:ATPase-coupled lipid transmembrane transporter activity"/>
    <property type="evidence" value="ECO:0007669"/>
    <property type="project" value="TreeGrafter"/>
</dbReference>
<dbReference type="InterPro" id="IPR017871">
    <property type="entry name" value="ABC_transporter-like_CS"/>
</dbReference>
<evidence type="ECO:0000256" key="2">
    <source>
        <dbReference type="ARBA" id="ARBA00022448"/>
    </source>
</evidence>
<dbReference type="InterPro" id="IPR003439">
    <property type="entry name" value="ABC_transporter-like_ATP-bd"/>
</dbReference>
<gene>
    <name evidence="11" type="ORF">UW79_C0011G0015</name>
</gene>
<dbReference type="AlphaFoldDB" id="A0A0G1KF44"/>
<dbReference type="GO" id="GO:0016887">
    <property type="term" value="F:ATP hydrolysis activity"/>
    <property type="evidence" value="ECO:0007669"/>
    <property type="project" value="InterPro"/>
</dbReference>
<reference evidence="11 12" key="1">
    <citation type="journal article" date="2015" name="Nature">
        <title>rRNA introns, odd ribosomes, and small enigmatic genomes across a large radiation of phyla.</title>
        <authorList>
            <person name="Brown C.T."/>
            <person name="Hug L.A."/>
            <person name="Thomas B.C."/>
            <person name="Sharon I."/>
            <person name="Castelle C.J."/>
            <person name="Singh A."/>
            <person name="Wilkins M.J."/>
            <person name="Williams K.H."/>
            <person name="Banfield J.F."/>
        </authorList>
    </citation>
    <scope>NUCLEOTIDE SEQUENCE [LARGE SCALE GENOMIC DNA]</scope>
</reference>
<evidence type="ECO:0000256" key="4">
    <source>
        <dbReference type="ARBA" id="ARBA00022741"/>
    </source>
</evidence>
<feature type="transmembrane region" description="Helical" evidence="8">
    <location>
        <begin position="72"/>
        <end position="96"/>
    </location>
</feature>
<dbReference type="GO" id="GO:0005886">
    <property type="term" value="C:plasma membrane"/>
    <property type="evidence" value="ECO:0007669"/>
    <property type="project" value="UniProtKB-SubCell"/>
</dbReference>
<feature type="domain" description="ABC transmembrane type-1" evidence="10">
    <location>
        <begin position="28"/>
        <end position="325"/>
    </location>
</feature>
<dbReference type="Gene3D" id="1.20.1560.10">
    <property type="entry name" value="ABC transporter type 1, transmembrane domain"/>
    <property type="match status" value="1"/>
</dbReference>
<feature type="transmembrane region" description="Helical" evidence="8">
    <location>
        <begin position="264"/>
        <end position="288"/>
    </location>
</feature>
<evidence type="ECO:0000256" key="5">
    <source>
        <dbReference type="ARBA" id="ARBA00022840"/>
    </source>
</evidence>
<feature type="domain" description="ABC transporter" evidence="9">
    <location>
        <begin position="359"/>
        <end position="593"/>
    </location>
</feature>
<dbReference type="InterPro" id="IPR011527">
    <property type="entry name" value="ABC1_TM_dom"/>
</dbReference>
<evidence type="ECO:0000256" key="6">
    <source>
        <dbReference type="ARBA" id="ARBA00022989"/>
    </source>
</evidence>
<dbReference type="GO" id="GO:0005524">
    <property type="term" value="F:ATP binding"/>
    <property type="evidence" value="ECO:0007669"/>
    <property type="project" value="UniProtKB-KW"/>
</dbReference>
<name>A0A0G1KF44_9BACT</name>
<keyword evidence="6 8" id="KW-1133">Transmembrane helix</keyword>
<evidence type="ECO:0000256" key="7">
    <source>
        <dbReference type="ARBA" id="ARBA00023136"/>
    </source>
</evidence>
<dbReference type="SUPFAM" id="SSF52540">
    <property type="entry name" value="P-loop containing nucleoside triphosphate hydrolases"/>
    <property type="match status" value="1"/>
</dbReference>
<dbReference type="SUPFAM" id="SSF90123">
    <property type="entry name" value="ABC transporter transmembrane region"/>
    <property type="match status" value="1"/>
</dbReference>
<keyword evidence="2" id="KW-0813">Transport</keyword>
<dbReference type="InterPro" id="IPR036640">
    <property type="entry name" value="ABC1_TM_sf"/>
</dbReference>
<evidence type="ECO:0000256" key="3">
    <source>
        <dbReference type="ARBA" id="ARBA00022692"/>
    </source>
</evidence>
<dbReference type="GO" id="GO:0140359">
    <property type="term" value="F:ABC-type transporter activity"/>
    <property type="evidence" value="ECO:0007669"/>
    <property type="project" value="InterPro"/>
</dbReference>
<evidence type="ECO:0000256" key="8">
    <source>
        <dbReference type="SAM" id="Phobius"/>
    </source>
</evidence>
<dbReference type="Pfam" id="PF00005">
    <property type="entry name" value="ABC_tran"/>
    <property type="match status" value="1"/>
</dbReference>
<evidence type="ECO:0000259" key="9">
    <source>
        <dbReference type="PROSITE" id="PS50893"/>
    </source>
</evidence>
<dbReference type="GO" id="GO:0005737">
    <property type="term" value="C:cytoplasm"/>
    <property type="evidence" value="ECO:0007669"/>
    <property type="project" value="UniProtKB-ARBA"/>
</dbReference>
<keyword evidence="7 8" id="KW-0472">Membrane</keyword>
<dbReference type="InterPro" id="IPR027417">
    <property type="entry name" value="P-loop_NTPase"/>
</dbReference>
<dbReference type="PROSITE" id="PS50929">
    <property type="entry name" value="ABC_TM1F"/>
    <property type="match status" value="1"/>
</dbReference>
<comment type="caution">
    <text evidence="11">The sequence shown here is derived from an EMBL/GenBank/DDBJ whole genome shotgun (WGS) entry which is preliminary data.</text>
</comment>
<dbReference type="FunFam" id="3.40.50.300:FF:000604">
    <property type="entry name" value="ABC transporter B family member 28"/>
    <property type="match status" value="1"/>
</dbReference>
<dbReference type="PROSITE" id="PS00211">
    <property type="entry name" value="ABC_TRANSPORTER_1"/>
    <property type="match status" value="1"/>
</dbReference>
<dbReference type="Gene3D" id="3.40.50.300">
    <property type="entry name" value="P-loop containing nucleotide triphosphate hydrolases"/>
    <property type="match status" value="1"/>
</dbReference>
<dbReference type="Proteomes" id="UP000034032">
    <property type="component" value="Unassembled WGS sequence"/>
</dbReference>
<comment type="subcellular location">
    <subcellularLocation>
        <location evidence="1">Cell membrane</location>
        <topology evidence="1">Multi-pass membrane protein</topology>
    </subcellularLocation>
</comment>
<feature type="transmembrane region" description="Helical" evidence="8">
    <location>
        <begin position="185"/>
        <end position="204"/>
    </location>
</feature>
<dbReference type="SMART" id="SM00382">
    <property type="entry name" value="AAA"/>
    <property type="match status" value="1"/>
</dbReference>
<evidence type="ECO:0000313" key="12">
    <source>
        <dbReference type="Proteomes" id="UP000034032"/>
    </source>
</evidence>
<dbReference type="InterPro" id="IPR039421">
    <property type="entry name" value="Type_1_exporter"/>
</dbReference>
<keyword evidence="5" id="KW-0067">ATP-binding</keyword>
<sequence>MSLNTFQKIKYIFVLSKDLIGPYKSGLILTILLGFLNGLAGSIGIGVVIPLFSLFSNVAVEGTDFITRNVAWSFSFLHIPLTPAFLIAFMVALFALKALTQFFSKYNTEKLVARLEEDLRKDLFEKTLKADWPSLMEQKTGYLERVLLFDISNAASLLNQVSSSILIATSFIAYAFVAFKISSTVTLMTMGFGGILFFLFKPLFFKTRKISEEISATFKEVAHHVGENIIGAKIVKATSTEDRVISKGLHYFDKLRRARIKMSFYTYSLGQSLEPTGIAFVGLLFIFTYRTPEFNIAAFGVVVYLIQKMFSFIQSAQSQMQGFNGLIPYLESTAEYKTIAKNSVEVNRGTDDFEFNKSLEFKGIEFSYPRSGEILKNLNFSIQKGEVVGIIGPSGVGKTTVVDLLLRLLEPDGGQILLDGKNILKIDLKAWRNNIGYVPQDIFLLNDTIENNVKFYDETVTHEEIIKAIKMASIYDFVSELPDRFQTVVGERGIELSGGQRQRIVLARALARNPKILVLDEATSSVDTESEALIQKAISGLKGRVTILVIAHRLSTITNADKLMVLEEGRIIEEGRPEELLKNKSSHFYKAYHIKD</sequence>
<dbReference type="PANTHER" id="PTHR24221:SF654">
    <property type="entry name" value="ATP-BINDING CASSETTE SUB-FAMILY B MEMBER 6"/>
    <property type="match status" value="1"/>
</dbReference>
<proteinExistence type="predicted"/>
<dbReference type="EMBL" id="LCJR01000011">
    <property type="protein sequence ID" value="KKT82105.1"/>
    <property type="molecule type" value="Genomic_DNA"/>
</dbReference>
<dbReference type="InterPro" id="IPR003593">
    <property type="entry name" value="AAA+_ATPase"/>
</dbReference>
<accession>A0A0G1KF44</accession>
<organism evidence="11 12">
    <name type="scientific">Candidatus Yanofskybacteria bacterium GW2011_GWA2_44_9</name>
    <dbReference type="NCBI Taxonomy" id="1619025"/>
    <lineage>
        <taxon>Bacteria</taxon>
        <taxon>Candidatus Yanofskyibacteriota</taxon>
    </lineage>
</organism>
<feature type="transmembrane region" description="Helical" evidence="8">
    <location>
        <begin position="27"/>
        <end position="52"/>
    </location>
</feature>
<protein>
    <submittedName>
        <fullName evidence="11">ABC transporter related protein</fullName>
    </submittedName>
</protein>
<evidence type="ECO:0000256" key="1">
    <source>
        <dbReference type="ARBA" id="ARBA00004651"/>
    </source>
</evidence>
<dbReference type="PANTHER" id="PTHR24221">
    <property type="entry name" value="ATP-BINDING CASSETTE SUB-FAMILY B"/>
    <property type="match status" value="1"/>
</dbReference>
<evidence type="ECO:0000313" key="11">
    <source>
        <dbReference type="EMBL" id="KKT82105.1"/>
    </source>
</evidence>
<feature type="transmembrane region" description="Helical" evidence="8">
    <location>
        <begin position="157"/>
        <end position="179"/>
    </location>
</feature>
<evidence type="ECO:0000259" key="10">
    <source>
        <dbReference type="PROSITE" id="PS50929"/>
    </source>
</evidence>
<keyword evidence="3 8" id="KW-0812">Transmembrane</keyword>
<dbReference type="PROSITE" id="PS50893">
    <property type="entry name" value="ABC_TRANSPORTER_2"/>
    <property type="match status" value="1"/>
</dbReference>
<keyword evidence="4" id="KW-0547">Nucleotide-binding</keyword>
<dbReference type="Pfam" id="PF00664">
    <property type="entry name" value="ABC_membrane"/>
    <property type="match status" value="1"/>
</dbReference>